<evidence type="ECO:0000259" key="2">
    <source>
        <dbReference type="Pfam" id="PF25437"/>
    </source>
</evidence>
<keyword evidence="5" id="KW-1185">Reference proteome</keyword>
<dbReference type="SUPFAM" id="SSF50978">
    <property type="entry name" value="WD40 repeat-like"/>
    <property type="match status" value="1"/>
</dbReference>
<dbReference type="PANTHER" id="PTHR16266">
    <property type="entry name" value="WD REPEAT DOMAIN 9"/>
    <property type="match status" value="1"/>
</dbReference>
<protein>
    <submittedName>
        <fullName evidence="3">Bromodomain and WD repeat-containing protein 1 isoform A</fullName>
    </submittedName>
    <submittedName>
        <fullName evidence="4">Bromodomain and WD repeat-containing protein 1 isoform B</fullName>
    </submittedName>
</protein>
<dbReference type="Gene3D" id="2.130.10.10">
    <property type="entry name" value="YVTN repeat-like/Quinoprotein amine dehydrogenase"/>
    <property type="match status" value="1"/>
</dbReference>
<dbReference type="AlphaFoldDB" id="A0A445IWN0"/>
<dbReference type="EMBL" id="QZWG01000009">
    <property type="protein sequence ID" value="RZB90480.1"/>
    <property type="molecule type" value="Genomic_DNA"/>
</dbReference>
<reference evidence="3 5" key="1">
    <citation type="submission" date="2018-09" db="EMBL/GenBank/DDBJ databases">
        <title>A high-quality reference genome of wild soybean provides a powerful tool to mine soybean genomes.</title>
        <authorList>
            <person name="Xie M."/>
            <person name="Chung C.Y.L."/>
            <person name="Li M.-W."/>
            <person name="Wong F.-L."/>
            <person name="Chan T.-F."/>
            <person name="Lam H.-M."/>
        </authorList>
    </citation>
    <scope>NUCLEOTIDE SEQUENCE [LARGE SCALE GENOMIC DNA]</scope>
    <source>
        <strain evidence="5">cv. W05</strain>
        <tissue evidence="3">Hypocotyl of etiolated seedlings</tissue>
    </source>
</reference>
<dbReference type="PROSITE" id="PS50082">
    <property type="entry name" value="WD_REPEATS_2"/>
    <property type="match status" value="2"/>
</dbReference>
<gene>
    <name evidence="3" type="ORF">D0Y65_023095</name>
</gene>
<dbReference type="GO" id="GO:0008360">
    <property type="term" value="P:regulation of cell shape"/>
    <property type="evidence" value="ECO:0007669"/>
    <property type="project" value="TreeGrafter"/>
</dbReference>
<evidence type="ECO:0000313" key="3">
    <source>
        <dbReference type="EMBL" id="RZB90479.1"/>
    </source>
</evidence>
<evidence type="ECO:0000256" key="1">
    <source>
        <dbReference type="PROSITE-ProRule" id="PRU00221"/>
    </source>
</evidence>
<dbReference type="PANTHER" id="PTHR16266:SF17">
    <property type="entry name" value="BRWD3"/>
    <property type="match status" value="1"/>
</dbReference>
<dbReference type="InterPro" id="IPR052060">
    <property type="entry name" value="Bromo_WD_repeat"/>
</dbReference>
<dbReference type="InterPro" id="IPR001680">
    <property type="entry name" value="WD40_rpt"/>
</dbReference>
<proteinExistence type="predicted"/>
<feature type="repeat" description="WD" evidence="1">
    <location>
        <begin position="315"/>
        <end position="356"/>
    </location>
</feature>
<dbReference type="GO" id="GO:0006357">
    <property type="term" value="P:regulation of transcription by RNA polymerase II"/>
    <property type="evidence" value="ECO:0007669"/>
    <property type="project" value="TreeGrafter"/>
</dbReference>
<dbReference type="EMBL" id="QZWG01000009">
    <property type="protein sequence ID" value="RZB90479.1"/>
    <property type="molecule type" value="Genomic_DNA"/>
</dbReference>
<comment type="caution">
    <text evidence="3">The sequence shown here is derived from an EMBL/GenBank/DDBJ whole genome shotgun (WGS) entry which is preliminary data.</text>
</comment>
<accession>A0A445IWN0</accession>
<sequence>MRVLESASPVESLTHLHAGRGMTRAIQCMRHLPSGVWGGWMYATLIYEREWEKRDVEWKMAGREKFTCNFIGSADFQRSMALQKYAPSGNAPSVNIKHLSFSSKVPKKAELDEANPNHNMDVDIDLREIYFLIMHFLSAGPCHKTYIQFWNELLEHQLLPRRYHAWYSRTGACSGDKDDDGLSFPLNYNMLVERYSHIEKDHLVKLLKQLLLNTASPSLGMNLGNAPNAADVPTLLGSGSFSLLSYDRDKMKEVKRPPPHMRWPHMKANQVHGLSLREIGGGFPRHHRAPSIRAACYALAKPSTMVQKMQNIKRLRGHRNAVYCAIFDRSGRYVVTGSDDRLVKIWSMETAYCLASCRGHDGDITDLAVSSNNALVASSSNDCVIRVWRLPDGLPISVLRGHTGAVTAIAFSPRLNALYQLLSKSGRFVGFTASCSFVCAVAKQAFATFRVAGQGSVTFAIPGKLPATFHLPSPSLL</sequence>
<dbReference type="Proteomes" id="UP000289340">
    <property type="component" value="Chromosome 9"/>
</dbReference>
<keyword evidence="1" id="KW-0853">WD repeat</keyword>
<dbReference type="GO" id="GO:0005634">
    <property type="term" value="C:nucleus"/>
    <property type="evidence" value="ECO:0007669"/>
    <property type="project" value="TreeGrafter"/>
</dbReference>
<evidence type="ECO:0000313" key="4">
    <source>
        <dbReference type="EMBL" id="RZB90480.1"/>
    </source>
</evidence>
<dbReference type="PROSITE" id="PS50294">
    <property type="entry name" value="WD_REPEATS_REGION"/>
    <property type="match status" value="2"/>
</dbReference>
<feature type="repeat" description="WD" evidence="1">
    <location>
        <begin position="357"/>
        <end position="398"/>
    </location>
</feature>
<name>A0A445IWN0_GLYSO</name>
<feature type="domain" description="BRWD/PHIP N-terminal" evidence="2">
    <location>
        <begin position="114"/>
        <end position="214"/>
    </location>
</feature>
<dbReference type="SMART" id="SM00320">
    <property type="entry name" value="WD40"/>
    <property type="match status" value="3"/>
</dbReference>
<dbReference type="Pfam" id="PF25437">
    <property type="entry name" value="BRWD1_N"/>
    <property type="match status" value="1"/>
</dbReference>
<dbReference type="Pfam" id="PF00400">
    <property type="entry name" value="WD40"/>
    <property type="match status" value="3"/>
</dbReference>
<dbReference type="InterPro" id="IPR057452">
    <property type="entry name" value="BRWD/PHIP_N"/>
</dbReference>
<dbReference type="GO" id="GO:0007010">
    <property type="term" value="P:cytoskeleton organization"/>
    <property type="evidence" value="ECO:0007669"/>
    <property type="project" value="TreeGrafter"/>
</dbReference>
<dbReference type="InterPro" id="IPR015943">
    <property type="entry name" value="WD40/YVTN_repeat-like_dom_sf"/>
</dbReference>
<organism evidence="3 5">
    <name type="scientific">Glycine soja</name>
    <name type="common">Wild soybean</name>
    <dbReference type="NCBI Taxonomy" id="3848"/>
    <lineage>
        <taxon>Eukaryota</taxon>
        <taxon>Viridiplantae</taxon>
        <taxon>Streptophyta</taxon>
        <taxon>Embryophyta</taxon>
        <taxon>Tracheophyta</taxon>
        <taxon>Spermatophyta</taxon>
        <taxon>Magnoliopsida</taxon>
        <taxon>eudicotyledons</taxon>
        <taxon>Gunneridae</taxon>
        <taxon>Pentapetalae</taxon>
        <taxon>rosids</taxon>
        <taxon>fabids</taxon>
        <taxon>Fabales</taxon>
        <taxon>Fabaceae</taxon>
        <taxon>Papilionoideae</taxon>
        <taxon>50 kb inversion clade</taxon>
        <taxon>NPAAA clade</taxon>
        <taxon>indigoferoid/millettioid clade</taxon>
        <taxon>Phaseoleae</taxon>
        <taxon>Glycine</taxon>
        <taxon>Glycine subgen. Soja</taxon>
    </lineage>
</organism>
<evidence type="ECO:0000313" key="5">
    <source>
        <dbReference type="Proteomes" id="UP000289340"/>
    </source>
</evidence>
<dbReference type="InterPro" id="IPR036322">
    <property type="entry name" value="WD40_repeat_dom_sf"/>
</dbReference>